<name>A0A835JZ27_9ROSI</name>
<protein>
    <submittedName>
        <fullName evidence="1">Uncharacterized protein</fullName>
    </submittedName>
</protein>
<evidence type="ECO:0000313" key="1">
    <source>
        <dbReference type="EMBL" id="KAF9677958.1"/>
    </source>
</evidence>
<proteinExistence type="predicted"/>
<sequence>MEMHRITTSGWLSKRSCGLLSKVTLGLWAISVYLVHEESVALARESFGEKLTKVVEAQNGDLRDWDLRCWVRSFTICSPSLHICIFGSSVVLAASTKVEGSLPILALVSIPATSVSCLKERRHRIGRSEKERVSLKRIRRKRVKEKRMREMTDEVGGGVKKKIKDLGLEKDEGDDG</sequence>
<gene>
    <name evidence="1" type="ORF">SADUNF_Sadunf08G0162000</name>
</gene>
<dbReference type="AlphaFoldDB" id="A0A835JZ27"/>
<accession>A0A835JZ27</accession>
<comment type="caution">
    <text evidence="1">The sequence shown here is derived from an EMBL/GenBank/DDBJ whole genome shotgun (WGS) entry which is preliminary data.</text>
</comment>
<organism evidence="1 2">
    <name type="scientific">Salix dunnii</name>
    <dbReference type="NCBI Taxonomy" id="1413687"/>
    <lineage>
        <taxon>Eukaryota</taxon>
        <taxon>Viridiplantae</taxon>
        <taxon>Streptophyta</taxon>
        <taxon>Embryophyta</taxon>
        <taxon>Tracheophyta</taxon>
        <taxon>Spermatophyta</taxon>
        <taxon>Magnoliopsida</taxon>
        <taxon>eudicotyledons</taxon>
        <taxon>Gunneridae</taxon>
        <taxon>Pentapetalae</taxon>
        <taxon>rosids</taxon>
        <taxon>fabids</taxon>
        <taxon>Malpighiales</taxon>
        <taxon>Salicaceae</taxon>
        <taxon>Saliceae</taxon>
        <taxon>Salix</taxon>
    </lineage>
</organism>
<dbReference type="EMBL" id="JADGMS010000008">
    <property type="protein sequence ID" value="KAF9677958.1"/>
    <property type="molecule type" value="Genomic_DNA"/>
</dbReference>
<keyword evidence="2" id="KW-1185">Reference proteome</keyword>
<dbReference type="Proteomes" id="UP000657918">
    <property type="component" value="Chromosome 8"/>
</dbReference>
<evidence type="ECO:0000313" key="2">
    <source>
        <dbReference type="Proteomes" id="UP000657918"/>
    </source>
</evidence>
<reference evidence="1 2" key="1">
    <citation type="submission" date="2020-10" db="EMBL/GenBank/DDBJ databases">
        <title>Plant Genome Project.</title>
        <authorList>
            <person name="Zhang R.-G."/>
        </authorList>
    </citation>
    <scope>NUCLEOTIDE SEQUENCE [LARGE SCALE GENOMIC DNA]</scope>
    <source>
        <strain evidence="1">FAFU-HL-1</strain>
        <tissue evidence="1">Leaf</tissue>
    </source>
</reference>